<comment type="similarity">
    <text evidence="1 4">Belongs to the RNase T2 family.</text>
</comment>
<dbReference type="Gene3D" id="3.90.730.10">
    <property type="entry name" value="Ribonuclease T2-like"/>
    <property type="match status" value="2"/>
</dbReference>
<dbReference type="GO" id="GO:0033897">
    <property type="term" value="F:ribonuclease T2 activity"/>
    <property type="evidence" value="ECO:0007669"/>
    <property type="project" value="InterPro"/>
</dbReference>
<evidence type="ECO:0000256" key="1">
    <source>
        <dbReference type="ARBA" id="ARBA00007469"/>
    </source>
</evidence>
<dbReference type="InterPro" id="IPR001568">
    <property type="entry name" value="RNase_T2-like"/>
</dbReference>
<dbReference type="GO" id="GO:0006401">
    <property type="term" value="P:RNA catabolic process"/>
    <property type="evidence" value="ECO:0007669"/>
    <property type="project" value="TreeGrafter"/>
</dbReference>
<evidence type="ECO:0000313" key="7">
    <source>
        <dbReference type="Proteomes" id="UP001372338"/>
    </source>
</evidence>
<keyword evidence="5" id="KW-0732">Signal</keyword>
<proteinExistence type="inferred from homology"/>
<evidence type="ECO:0000256" key="2">
    <source>
        <dbReference type="ARBA" id="ARBA00022722"/>
    </source>
</evidence>
<dbReference type="Pfam" id="PF00445">
    <property type="entry name" value="Ribonuclease_T2"/>
    <property type="match status" value="1"/>
</dbReference>
<evidence type="ECO:0000256" key="4">
    <source>
        <dbReference type="RuleBase" id="RU004328"/>
    </source>
</evidence>
<dbReference type="AlphaFoldDB" id="A0AAN9EPK3"/>
<evidence type="ECO:0000256" key="3">
    <source>
        <dbReference type="ARBA" id="ARBA00023239"/>
    </source>
</evidence>
<dbReference type="InterPro" id="IPR018188">
    <property type="entry name" value="RNase_T2_His_AS_1"/>
</dbReference>
<dbReference type="GO" id="GO:0003723">
    <property type="term" value="F:RNA binding"/>
    <property type="evidence" value="ECO:0007669"/>
    <property type="project" value="InterPro"/>
</dbReference>
<dbReference type="SUPFAM" id="SSF55895">
    <property type="entry name" value="Ribonuclease Rh-like"/>
    <property type="match status" value="2"/>
</dbReference>
<dbReference type="EMBL" id="JAYWIO010000005">
    <property type="protein sequence ID" value="KAK7261132.1"/>
    <property type="molecule type" value="Genomic_DNA"/>
</dbReference>
<feature type="signal peptide" evidence="5">
    <location>
        <begin position="1"/>
        <end position="19"/>
    </location>
</feature>
<name>A0AAN9EPK3_CROPI</name>
<keyword evidence="7" id="KW-1185">Reference proteome</keyword>
<comment type="caution">
    <text evidence="6">The sequence shown here is derived from an EMBL/GenBank/DDBJ whole genome shotgun (WGS) entry which is preliminary data.</text>
</comment>
<dbReference type="PROSITE" id="PS00530">
    <property type="entry name" value="RNASE_T2_1"/>
    <property type="match status" value="2"/>
</dbReference>
<evidence type="ECO:0000256" key="5">
    <source>
        <dbReference type="SAM" id="SignalP"/>
    </source>
</evidence>
<sequence length="301" mass="34122">MFFLLSLLCLTHFPTPLYSQVDYHLLALTWLAGFCLNRACNVVPPYFTIHGLWPQSLYGPPPRNCPAVQPIPTPDPSQWTELFSESMHTYGPDLSNYLSPNYMSFWLHEWHEHDSCVPNLFGTEVLTNIEQYFVSTLTAYLSILGQDLVERAGFCLNRACNVVPPYFTIHGLWPPSLHGPPPQNCPVVQPIPTPYPNQWTELFSERVLTNIEQYFISTLTAYLSIRGQDLVEHAAVNAYTHVHPGKVGALLGYHFAELVNAFEGAIEFESSISITLTCTYSDAHGYYMLSKIRIFMLLDGR</sequence>
<dbReference type="PANTHER" id="PTHR11240">
    <property type="entry name" value="RIBONUCLEASE T2"/>
    <property type="match status" value="1"/>
</dbReference>
<keyword evidence="2" id="KW-0378">Hydrolase</keyword>
<dbReference type="Proteomes" id="UP001372338">
    <property type="component" value="Unassembled WGS sequence"/>
</dbReference>
<feature type="chain" id="PRO_5042819914" evidence="5">
    <location>
        <begin position="20"/>
        <end position="301"/>
    </location>
</feature>
<accession>A0AAN9EPK3</accession>
<organism evidence="6 7">
    <name type="scientific">Crotalaria pallida</name>
    <name type="common">Smooth rattlebox</name>
    <name type="synonym">Crotalaria striata</name>
    <dbReference type="NCBI Taxonomy" id="3830"/>
    <lineage>
        <taxon>Eukaryota</taxon>
        <taxon>Viridiplantae</taxon>
        <taxon>Streptophyta</taxon>
        <taxon>Embryophyta</taxon>
        <taxon>Tracheophyta</taxon>
        <taxon>Spermatophyta</taxon>
        <taxon>Magnoliopsida</taxon>
        <taxon>eudicotyledons</taxon>
        <taxon>Gunneridae</taxon>
        <taxon>Pentapetalae</taxon>
        <taxon>rosids</taxon>
        <taxon>fabids</taxon>
        <taxon>Fabales</taxon>
        <taxon>Fabaceae</taxon>
        <taxon>Papilionoideae</taxon>
        <taxon>50 kb inversion clade</taxon>
        <taxon>genistoids sensu lato</taxon>
        <taxon>core genistoids</taxon>
        <taxon>Crotalarieae</taxon>
        <taxon>Crotalaria</taxon>
    </lineage>
</organism>
<reference evidence="6 7" key="1">
    <citation type="submission" date="2024-01" db="EMBL/GenBank/DDBJ databases">
        <title>The genomes of 5 underutilized Papilionoideae crops provide insights into root nodulation and disease resistanc.</title>
        <authorList>
            <person name="Yuan L."/>
        </authorList>
    </citation>
    <scope>NUCLEOTIDE SEQUENCE [LARGE SCALE GENOMIC DNA]</scope>
    <source>
        <strain evidence="6">ZHUSHIDOU_FW_LH</strain>
        <tissue evidence="6">Leaf</tissue>
    </source>
</reference>
<dbReference type="GO" id="GO:0005576">
    <property type="term" value="C:extracellular region"/>
    <property type="evidence" value="ECO:0007669"/>
    <property type="project" value="TreeGrafter"/>
</dbReference>
<dbReference type="PANTHER" id="PTHR11240:SF22">
    <property type="entry name" value="RIBONUCLEASE T2"/>
    <property type="match status" value="1"/>
</dbReference>
<evidence type="ECO:0000313" key="6">
    <source>
        <dbReference type="EMBL" id="KAK7261132.1"/>
    </source>
</evidence>
<keyword evidence="2" id="KW-0540">Nuclease</keyword>
<protein>
    <submittedName>
        <fullName evidence="6">Uncharacterized protein</fullName>
    </submittedName>
</protein>
<dbReference type="InterPro" id="IPR036430">
    <property type="entry name" value="RNase_T2-like_sf"/>
</dbReference>
<gene>
    <name evidence="6" type="ORF">RIF29_27436</name>
</gene>
<keyword evidence="3" id="KW-0456">Lyase</keyword>